<sequence>MLTENQMVSTSNEELMNQLIPSDELEPKSIDDVVKLPSFLGKIRECERVFETNYSEIDSGTQNALVLRRLQQMTNTLMLNPIWKEMIEKSGLKKAPRNFEEWQQLPISDKTLMGDLFMGSRPGLVVPLSYGGFEIVASGGTSSGLPVEMVYSLRELQDTYKLAGEFIGKYMLGKYLTGDDPKWVATTLADFQMWSSGTMVGGVLQNIPGINYLGAGPVMREVYHHIMSYKGPKAIMAISAGIAILSDLGIGLHEEARKSFRVAMYGSGVLPYRKQLELKELYPNLEILSYFATVQNEAIGLQLQPESPYLASVPGLHMVEIVDNEGRWVAEGEEGELVVTRLHGHEAPFLRFKSGDKVIRRPNLEGPGLKTQQFEFLGRSGDVIHINDTQYSAPQVYASLCHELKVAGIFDLEALAHEIQFVNSRTTKTLQLIAAVDDVKTLFIRMDNMLGVEGIRRLFLQSLTQSLSIFNRGEANVYYTEKSGYKFEIKLVKKWSEDIYRTPLGKVPVIRDIF</sequence>
<organism evidence="1 2">
    <name type="scientific">Nodularia spumigena CENA596</name>
    <dbReference type="NCBI Taxonomy" id="1819295"/>
    <lineage>
        <taxon>Bacteria</taxon>
        <taxon>Bacillati</taxon>
        <taxon>Cyanobacteriota</taxon>
        <taxon>Cyanophyceae</taxon>
        <taxon>Nostocales</taxon>
        <taxon>Nodulariaceae</taxon>
        <taxon>Nodularia</taxon>
    </lineage>
</organism>
<dbReference type="EMBL" id="LWAJ01000079">
    <property type="protein sequence ID" value="KZL50554.1"/>
    <property type="molecule type" value="Genomic_DNA"/>
</dbReference>
<accession>A0A161XNV9</accession>
<protein>
    <submittedName>
        <fullName evidence="1">Uncharacterized protein</fullName>
    </submittedName>
</protein>
<dbReference type="SUPFAM" id="SSF56801">
    <property type="entry name" value="Acetyl-CoA synthetase-like"/>
    <property type="match status" value="1"/>
</dbReference>
<reference evidence="1 2" key="1">
    <citation type="submission" date="2016-04" db="EMBL/GenBank/DDBJ databases">
        <title>Draft Genome Assembly of the Bloom-forming Cyanobacterium Nodularia spumigena Strain CENA596 in Shrimp Production Ponds.</title>
        <authorList>
            <person name="Popin R.V."/>
            <person name="Rigonato J."/>
            <person name="Abreu V.A."/>
            <person name="Andreote A.P."/>
            <person name="Silveira S.B."/>
            <person name="Odebrecht C."/>
            <person name="Fiore M.F."/>
        </authorList>
    </citation>
    <scope>NUCLEOTIDE SEQUENCE [LARGE SCALE GENOMIC DNA]</scope>
    <source>
        <strain evidence="1 2">CENA596</strain>
    </source>
</reference>
<gene>
    <name evidence="1" type="ORF">A2T98_06690</name>
</gene>
<dbReference type="PANTHER" id="PTHR43845:SF1">
    <property type="entry name" value="BLR5969 PROTEIN"/>
    <property type="match status" value="1"/>
</dbReference>
<name>A0A161XNV9_NODSP</name>
<dbReference type="Gene3D" id="3.40.50.12780">
    <property type="entry name" value="N-terminal domain of ligase-like"/>
    <property type="match status" value="1"/>
</dbReference>
<dbReference type="PANTHER" id="PTHR43845">
    <property type="entry name" value="BLR5969 PROTEIN"/>
    <property type="match status" value="1"/>
</dbReference>
<comment type="caution">
    <text evidence="1">The sequence shown here is derived from an EMBL/GenBank/DDBJ whole genome shotgun (WGS) entry which is preliminary data.</text>
</comment>
<evidence type="ECO:0000313" key="2">
    <source>
        <dbReference type="Proteomes" id="UP000076555"/>
    </source>
</evidence>
<evidence type="ECO:0000313" key="1">
    <source>
        <dbReference type="EMBL" id="KZL50554.1"/>
    </source>
</evidence>
<proteinExistence type="predicted"/>
<dbReference type="InterPro" id="IPR042099">
    <property type="entry name" value="ANL_N_sf"/>
</dbReference>
<dbReference type="AlphaFoldDB" id="A0A161XNV9"/>
<dbReference type="Proteomes" id="UP000076555">
    <property type="component" value="Unassembled WGS sequence"/>
</dbReference>